<evidence type="ECO:0000256" key="1">
    <source>
        <dbReference type="SAM" id="MobiDB-lite"/>
    </source>
</evidence>
<accession>A0A250KG27</accession>
<evidence type="ECO:0000313" key="2">
    <source>
        <dbReference type="EMBL" id="BBA28609.1"/>
    </source>
</evidence>
<sequence>MKKEYQKPFTLLVKMETEGDFLMDSAHSTQHEGFTNSNTTTPVVDDGTDDDSPF</sequence>
<name>A0A250KG27_9BACT</name>
<protein>
    <recommendedName>
        <fullName evidence="4">Single-stranded DNA-binding protein</fullName>
    </recommendedName>
</protein>
<evidence type="ECO:0008006" key="4">
    <source>
        <dbReference type="Google" id="ProtNLM"/>
    </source>
</evidence>
<organism evidence="2 3">
    <name type="scientific">Prevotella melaninogenica</name>
    <dbReference type="NCBI Taxonomy" id="28132"/>
    <lineage>
        <taxon>Bacteria</taxon>
        <taxon>Pseudomonadati</taxon>
        <taxon>Bacteroidota</taxon>
        <taxon>Bacteroidia</taxon>
        <taxon>Bacteroidales</taxon>
        <taxon>Prevotellaceae</taxon>
        <taxon>Prevotella</taxon>
    </lineage>
</organism>
<evidence type="ECO:0000313" key="3">
    <source>
        <dbReference type="Proteomes" id="UP000267517"/>
    </source>
</evidence>
<dbReference type="Proteomes" id="UP000267517">
    <property type="component" value="Chromosome I"/>
</dbReference>
<feature type="region of interest" description="Disordered" evidence="1">
    <location>
        <begin position="23"/>
        <end position="54"/>
    </location>
</feature>
<proteinExistence type="predicted"/>
<feature type="compositionally biased region" description="Polar residues" evidence="1">
    <location>
        <begin position="26"/>
        <end position="38"/>
    </location>
</feature>
<dbReference type="OrthoDB" id="1081034at2"/>
<dbReference type="EMBL" id="AP018049">
    <property type="protein sequence ID" value="BBA28609.1"/>
    <property type="molecule type" value="Genomic_DNA"/>
</dbReference>
<reference evidence="2 3" key="1">
    <citation type="submission" date="2017-05" db="EMBL/GenBank/DDBJ databases">
        <title>whole genome sequence of Prevotella melaninogenica GAI 07411.</title>
        <authorList>
            <person name="Kondo Y."/>
            <person name="Hoshino T."/>
        </authorList>
    </citation>
    <scope>NUCLEOTIDE SEQUENCE [LARGE SCALE GENOMIC DNA]</scope>
    <source>
        <strain evidence="2 3">GAI 07411</strain>
    </source>
</reference>
<dbReference type="AlphaFoldDB" id="A0A250KG27"/>
<dbReference type="RefSeq" id="WP_120173819.1">
    <property type="nucleotide sequence ID" value="NZ_AP018049.1"/>
</dbReference>
<gene>
    <name evidence="2" type="ORF">PMEL1_00513</name>
</gene>